<dbReference type="PANTHER" id="PTHR10242">
    <property type="entry name" value="8-OXOGUANINE DNA GLYCOSYLASE"/>
    <property type="match status" value="1"/>
</dbReference>
<dbReference type="GO" id="GO:0005634">
    <property type="term" value="C:nucleus"/>
    <property type="evidence" value="ECO:0007669"/>
    <property type="project" value="TreeGrafter"/>
</dbReference>
<dbReference type="Proteomes" id="UP000035642">
    <property type="component" value="Unassembled WGS sequence"/>
</dbReference>
<feature type="region of interest" description="Disordered" evidence="1">
    <location>
        <begin position="119"/>
        <end position="150"/>
    </location>
</feature>
<name>A0A0K0D5D9_ANGCA</name>
<sequence>MQSSSEAVRVLCQHRTFCGDYLRRLPYEEIQKFLLCFRGVGPKVAECIALMSLNQNQGVPVDRHVFRITEKYFLPCLKGVKLTNTVSRRIMSYHQAKFGAYAGWAQAVLFNHEMEQHLNGRSAKKDSKSRKRSRDTRNTEEEEKNVSSED</sequence>
<evidence type="ECO:0000313" key="2">
    <source>
        <dbReference type="Proteomes" id="UP000035642"/>
    </source>
</evidence>
<dbReference type="GO" id="GO:0034039">
    <property type="term" value="F:8-oxo-7,8-dihydroguanine DNA N-glycosylase activity"/>
    <property type="evidence" value="ECO:0007669"/>
    <property type="project" value="TreeGrafter"/>
</dbReference>
<dbReference type="GO" id="GO:0006285">
    <property type="term" value="P:base-excision repair, AP site formation"/>
    <property type="evidence" value="ECO:0007669"/>
    <property type="project" value="TreeGrafter"/>
</dbReference>
<evidence type="ECO:0000313" key="3">
    <source>
        <dbReference type="WBParaSite" id="ACAC_0000528401-mRNA-1"/>
    </source>
</evidence>
<dbReference type="InterPro" id="IPR052054">
    <property type="entry name" value="Oxidative_DNA_repair_enzyme"/>
</dbReference>
<protein>
    <submittedName>
        <fullName evidence="3">ENDO3c domain-containing protein</fullName>
    </submittedName>
</protein>
<evidence type="ECO:0000256" key="1">
    <source>
        <dbReference type="SAM" id="MobiDB-lite"/>
    </source>
</evidence>
<feature type="compositionally biased region" description="Basic and acidic residues" evidence="1">
    <location>
        <begin position="135"/>
        <end position="150"/>
    </location>
</feature>
<dbReference type="STRING" id="6313.A0A0K0D5D9"/>
<dbReference type="AlphaFoldDB" id="A0A0K0D5D9"/>
<dbReference type="InterPro" id="IPR011257">
    <property type="entry name" value="DNA_glycosylase"/>
</dbReference>
<accession>A0A0K0D5D9</accession>
<dbReference type="WBParaSite" id="ACAC_0000528401-mRNA-1">
    <property type="protein sequence ID" value="ACAC_0000528401-mRNA-1"/>
    <property type="gene ID" value="ACAC_0000528401"/>
</dbReference>
<keyword evidence="2" id="KW-1185">Reference proteome</keyword>
<dbReference type="SUPFAM" id="SSF48150">
    <property type="entry name" value="DNA-glycosylase"/>
    <property type="match status" value="1"/>
</dbReference>
<dbReference type="Gene3D" id="1.10.340.30">
    <property type="entry name" value="Hypothetical protein, domain 2"/>
    <property type="match status" value="1"/>
</dbReference>
<reference evidence="2" key="1">
    <citation type="submission" date="2012-09" db="EMBL/GenBank/DDBJ databases">
        <authorList>
            <person name="Martin A.A."/>
        </authorList>
    </citation>
    <scope>NUCLEOTIDE SEQUENCE</scope>
</reference>
<dbReference type="InterPro" id="IPR023170">
    <property type="entry name" value="HhH_base_excis_C"/>
</dbReference>
<reference evidence="3" key="2">
    <citation type="submission" date="2017-02" db="UniProtKB">
        <authorList>
            <consortium name="WormBaseParasite"/>
        </authorList>
    </citation>
    <scope>IDENTIFICATION</scope>
</reference>
<organism evidence="2 3">
    <name type="scientific">Angiostrongylus cantonensis</name>
    <name type="common">Rat lungworm</name>
    <dbReference type="NCBI Taxonomy" id="6313"/>
    <lineage>
        <taxon>Eukaryota</taxon>
        <taxon>Metazoa</taxon>
        <taxon>Ecdysozoa</taxon>
        <taxon>Nematoda</taxon>
        <taxon>Chromadorea</taxon>
        <taxon>Rhabditida</taxon>
        <taxon>Rhabditina</taxon>
        <taxon>Rhabditomorpha</taxon>
        <taxon>Strongyloidea</taxon>
        <taxon>Metastrongylidae</taxon>
        <taxon>Angiostrongylus</taxon>
    </lineage>
</organism>
<dbReference type="PANTHER" id="PTHR10242:SF2">
    <property type="entry name" value="N-GLYCOSYLASE_DNA LYASE"/>
    <property type="match status" value="1"/>
</dbReference>
<dbReference type="Gene3D" id="1.10.1670.10">
    <property type="entry name" value="Helix-hairpin-Helix base-excision DNA repair enzymes (C-terminal)"/>
    <property type="match status" value="1"/>
</dbReference>
<proteinExistence type="predicted"/>